<dbReference type="AlphaFoldDB" id="A0A6J0BM61"/>
<gene>
    <name evidence="5" type="primary">LOC107220715</name>
</gene>
<proteinExistence type="predicted"/>
<keyword evidence="4" id="KW-1185">Reference proteome</keyword>
<dbReference type="KEGG" id="nlo:107220715"/>
<dbReference type="InParanoid" id="A0A6J0BM61"/>
<accession>A0A6J0BM61</accession>
<dbReference type="Proteomes" id="UP000829291">
    <property type="component" value="Chromosome 5"/>
</dbReference>
<feature type="signal peptide" evidence="2">
    <location>
        <begin position="1"/>
        <end position="21"/>
    </location>
</feature>
<dbReference type="GeneID" id="107220715"/>
<feature type="chain" id="PRO_5026850640" evidence="2">
    <location>
        <begin position="22"/>
        <end position="178"/>
    </location>
</feature>
<protein>
    <submittedName>
        <fullName evidence="5">Uncharacterized protein LOC107220715 isoform X1</fullName>
    </submittedName>
</protein>
<evidence type="ECO:0000256" key="1">
    <source>
        <dbReference type="SAM" id="Phobius"/>
    </source>
</evidence>
<organism evidence="5">
    <name type="scientific">Neodiprion lecontei</name>
    <name type="common">Redheaded pine sawfly</name>
    <dbReference type="NCBI Taxonomy" id="441921"/>
    <lineage>
        <taxon>Eukaryota</taxon>
        <taxon>Metazoa</taxon>
        <taxon>Ecdysozoa</taxon>
        <taxon>Arthropoda</taxon>
        <taxon>Hexapoda</taxon>
        <taxon>Insecta</taxon>
        <taxon>Pterygota</taxon>
        <taxon>Neoptera</taxon>
        <taxon>Endopterygota</taxon>
        <taxon>Hymenoptera</taxon>
        <taxon>Tenthredinoidea</taxon>
        <taxon>Diprionidae</taxon>
        <taxon>Diprioninae</taxon>
        <taxon>Neodiprion</taxon>
    </lineage>
</organism>
<reference evidence="5" key="1">
    <citation type="submission" date="2025-08" db="UniProtKB">
        <authorList>
            <consortium name="RefSeq"/>
        </authorList>
    </citation>
    <scope>IDENTIFICATION</scope>
    <source>
        <tissue evidence="5">Thorax and Abdomen</tissue>
    </source>
</reference>
<feature type="transmembrane region" description="Helical" evidence="1">
    <location>
        <begin position="154"/>
        <end position="176"/>
    </location>
</feature>
<evidence type="ECO:0000313" key="5">
    <source>
        <dbReference type="RefSeq" id="XP_015514893.1"/>
    </source>
</evidence>
<keyword evidence="1" id="KW-0472">Membrane</keyword>
<dbReference type="Pfam" id="PF26644">
    <property type="entry name" value="CCC"/>
    <property type="match status" value="1"/>
</dbReference>
<evidence type="ECO:0000256" key="2">
    <source>
        <dbReference type="SAM" id="SignalP"/>
    </source>
</evidence>
<keyword evidence="1" id="KW-0812">Transmembrane</keyword>
<dbReference type="RefSeq" id="XP_015514893.1">
    <property type="nucleotide sequence ID" value="XM_015659407.2"/>
</dbReference>
<keyword evidence="2" id="KW-0732">Signal</keyword>
<name>A0A6J0BM61_NEOLC</name>
<dbReference type="OrthoDB" id="6610578at2759"/>
<feature type="domain" description="CCC" evidence="3">
    <location>
        <begin position="34"/>
        <end position="141"/>
    </location>
</feature>
<dbReference type="InterPro" id="IPR058250">
    <property type="entry name" value="CCC"/>
</dbReference>
<evidence type="ECO:0000313" key="4">
    <source>
        <dbReference type="Proteomes" id="UP000829291"/>
    </source>
</evidence>
<evidence type="ECO:0000259" key="3">
    <source>
        <dbReference type="Pfam" id="PF26644"/>
    </source>
</evidence>
<keyword evidence="1" id="KW-1133">Transmembrane helix</keyword>
<sequence>MSLMTIIIIGVFLVILASLEAVTVIDHHPDEEYYIEHQVSYKDAVEEAKKLKIYPVGMDAKGPIPGCKTCSADEMEYCSNEGVVNDHCCCDTGPEDDSFRFMPHVCRIGPEVCQVQAADCAEYTRIRECCCHAYHAEKWKNIASGSSRSARSDYFSFMNFIALFTASGRIFPILTLTR</sequence>